<feature type="compositionally biased region" description="Polar residues" evidence="1">
    <location>
        <begin position="70"/>
        <end position="84"/>
    </location>
</feature>
<feature type="region of interest" description="Disordered" evidence="1">
    <location>
        <begin position="104"/>
        <end position="195"/>
    </location>
</feature>
<reference evidence="2" key="1">
    <citation type="journal article" date="2022" name="bioRxiv">
        <title>Sequencing and chromosome-scale assembly of the giantPleurodeles waltlgenome.</title>
        <authorList>
            <person name="Brown T."/>
            <person name="Elewa A."/>
            <person name="Iarovenko S."/>
            <person name="Subramanian E."/>
            <person name="Araus A.J."/>
            <person name="Petzold A."/>
            <person name="Susuki M."/>
            <person name="Suzuki K.-i.T."/>
            <person name="Hayashi T."/>
            <person name="Toyoda A."/>
            <person name="Oliveira C."/>
            <person name="Osipova E."/>
            <person name="Leigh N.D."/>
            <person name="Simon A."/>
            <person name="Yun M.H."/>
        </authorList>
    </citation>
    <scope>NUCLEOTIDE SEQUENCE</scope>
    <source>
        <strain evidence="2">20211129_DDA</strain>
        <tissue evidence="2">Liver</tissue>
    </source>
</reference>
<sequence>MDFTSLLEKAGQEHINNTWWEEAPFGASEEETRKPRIKLSRKPKREQRRVYQILRDPRKPESNFPPAMVCTTSGDFRQGQHDNPTLKNAWHQALHPDGQVVIARRKVDNGGAVSSGAGGRNSADQWKREGEEQADEETDFSASQEAERNPTSHASGEAWQSQVRAGFQAKGHKREVGRRKEECPRGSGRSGEDGN</sequence>
<organism evidence="2 3">
    <name type="scientific">Pleurodeles waltl</name>
    <name type="common">Iberian ribbed newt</name>
    <dbReference type="NCBI Taxonomy" id="8319"/>
    <lineage>
        <taxon>Eukaryota</taxon>
        <taxon>Metazoa</taxon>
        <taxon>Chordata</taxon>
        <taxon>Craniata</taxon>
        <taxon>Vertebrata</taxon>
        <taxon>Euteleostomi</taxon>
        <taxon>Amphibia</taxon>
        <taxon>Batrachia</taxon>
        <taxon>Caudata</taxon>
        <taxon>Salamandroidea</taxon>
        <taxon>Salamandridae</taxon>
        <taxon>Pleurodelinae</taxon>
        <taxon>Pleurodeles</taxon>
    </lineage>
</organism>
<feature type="region of interest" description="Disordered" evidence="1">
    <location>
        <begin position="24"/>
        <end position="84"/>
    </location>
</feature>
<dbReference type="EMBL" id="JANPWB010000012">
    <property type="protein sequence ID" value="KAJ1115795.1"/>
    <property type="molecule type" value="Genomic_DNA"/>
</dbReference>
<evidence type="ECO:0000256" key="1">
    <source>
        <dbReference type="SAM" id="MobiDB-lite"/>
    </source>
</evidence>
<proteinExistence type="predicted"/>
<evidence type="ECO:0000313" key="2">
    <source>
        <dbReference type="EMBL" id="KAJ1115795.1"/>
    </source>
</evidence>
<protein>
    <submittedName>
        <fullName evidence="2">Uncharacterized protein</fullName>
    </submittedName>
</protein>
<dbReference type="AlphaFoldDB" id="A0AAV7NLI0"/>
<evidence type="ECO:0000313" key="3">
    <source>
        <dbReference type="Proteomes" id="UP001066276"/>
    </source>
</evidence>
<accession>A0AAV7NLI0</accession>
<comment type="caution">
    <text evidence="2">The sequence shown here is derived from an EMBL/GenBank/DDBJ whole genome shotgun (WGS) entry which is preliminary data.</text>
</comment>
<feature type="compositionally biased region" description="Basic and acidic residues" evidence="1">
    <location>
        <begin position="178"/>
        <end position="195"/>
    </location>
</feature>
<gene>
    <name evidence="2" type="ORF">NDU88_004017</name>
</gene>
<feature type="compositionally biased region" description="Polar residues" evidence="1">
    <location>
        <begin position="151"/>
        <end position="163"/>
    </location>
</feature>
<keyword evidence="3" id="KW-1185">Reference proteome</keyword>
<name>A0AAV7NLI0_PLEWA</name>
<dbReference type="Proteomes" id="UP001066276">
    <property type="component" value="Chromosome 8"/>
</dbReference>
<feature type="compositionally biased region" description="Basic residues" evidence="1">
    <location>
        <begin position="35"/>
        <end position="47"/>
    </location>
</feature>